<name>A0AAW2IHS7_9NEOP</name>
<reference evidence="2" key="1">
    <citation type="journal article" date="2024" name="Gigascience">
        <title>Chromosome-level genome of the poultry shaft louse Menopon gallinae provides insight into the host-switching and adaptive evolution of parasitic lice.</title>
        <authorList>
            <person name="Xu Y."/>
            <person name="Ma L."/>
            <person name="Liu S."/>
            <person name="Liang Y."/>
            <person name="Liu Q."/>
            <person name="He Z."/>
            <person name="Tian L."/>
            <person name="Duan Y."/>
            <person name="Cai W."/>
            <person name="Li H."/>
            <person name="Song F."/>
        </authorList>
    </citation>
    <scope>NUCLEOTIDE SEQUENCE</scope>
    <source>
        <strain evidence="2">Cailab_2023a</strain>
    </source>
</reference>
<sequence>MRSNYNAGKGEAQAWADAEAACPEPPAGADAEDPWPAPWPPPSPRNSPKMPAGFARKLLASCPPASPPKKWEPIPITSLKPSRKPVAAQAVRHAAKHRIRVSLTADVIFPMQ</sequence>
<feature type="compositionally biased region" description="Low complexity" evidence="1">
    <location>
        <begin position="12"/>
        <end position="22"/>
    </location>
</feature>
<feature type="compositionally biased region" description="Pro residues" evidence="1">
    <location>
        <begin position="35"/>
        <end position="45"/>
    </location>
</feature>
<comment type="caution">
    <text evidence="2">The sequence shown here is derived from an EMBL/GenBank/DDBJ whole genome shotgun (WGS) entry which is preliminary data.</text>
</comment>
<accession>A0AAW2IHS7</accession>
<evidence type="ECO:0000313" key="2">
    <source>
        <dbReference type="EMBL" id="KAL0281020.1"/>
    </source>
</evidence>
<proteinExistence type="predicted"/>
<evidence type="ECO:0000256" key="1">
    <source>
        <dbReference type="SAM" id="MobiDB-lite"/>
    </source>
</evidence>
<organism evidence="2">
    <name type="scientific">Menopon gallinae</name>
    <name type="common">poultry shaft louse</name>
    <dbReference type="NCBI Taxonomy" id="328185"/>
    <lineage>
        <taxon>Eukaryota</taxon>
        <taxon>Metazoa</taxon>
        <taxon>Ecdysozoa</taxon>
        <taxon>Arthropoda</taxon>
        <taxon>Hexapoda</taxon>
        <taxon>Insecta</taxon>
        <taxon>Pterygota</taxon>
        <taxon>Neoptera</taxon>
        <taxon>Paraneoptera</taxon>
        <taxon>Psocodea</taxon>
        <taxon>Troctomorpha</taxon>
        <taxon>Phthiraptera</taxon>
        <taxon>Amblycera</taxon>
        <taxon>Menoponidae</taxon>
        <taxon>Menopon</taxon>
    </lineage>
</organism>
<dbReference type="AlphaFoldDB" id="A0AAW2IHS7"/>
<protein>
    <submittedName>
        <fullName evidence="2">Uncharacterized protein</fullName>
    </submittedName>
</protein>
<feature type="region of interest" description="Disordered" evidence="1">
    <location>
        <begin position="1"/>
        <end position="83"/>
    </location>
</feature>
<gene>
    <name evidence="2" type="ORF">PYX00_002142</name>
</gene>
<dbReference type="EMBL" id="JARGDH010000001">
    <property type="protein sequence ID" value="KAL0281020.1"/>
    <property type="molecule type" value="Genomic_DNA"/>
</dbReference>